<reference evidence="3 4" key="1">
    <citation type="submission" date="2018-09" db="EMBL/GenBank/DDBJ databases">
        <title>YIM 75507 draft genome.</title>
        <authorList>
            <person name="Tang S."/>
            <person name="Feng Y."/>
        </authorList>
    </citation>
    <scope>NUCLEOTIDE SEQUENCE [LARGE SCALE GENOMIC DNA]</scope>
    <source>
        <strain evidence="3 4">YIM 75507</strain>
    </source>
</reference>
<dbReference type="PANTHER" id="PTHR12598:SF0">
    <property type="entry name" value="COPPER HOMEOSTASIS PROTEIN CUTC HOMOLOG"/>
    <property type="match status" value="1"/>
</dbReference>
<dbReference type="OrthoDB" id="9815677at2"/>
<evidence type="ECO:0000256" key="2">
    <source>
        <dbReference type="ARBA" id="ARBA00019014"/>
    </source>
</evidence>
<dbReference type="EMBL" id="QZEY01000012">
    <property type="protein sequence ID" value="RJL26595.1"/>
    <property type="molecule type" value="Genomic_DNA"/>
</dbReference>
<gene>
    <name evidence="3" type="ORF">D5H75_26840</name>
</gene>
<dbReference type="Gene3D" id="3.20.20.380">
    <property type="entry name" value="Copper homeostasis (CutC) domain"/>
    <property type="match status" value="1"/>
</dbReference>
<name>A0A3A4AD49_9ACTN</name>
<dbReference type="GO" id="GO:0005507">
    <property type="term" value="F:copper ion binding"/>
    <property type="evidence" value="ECO:0007669"/>
    <property type="project" value="TreeGrafter"/>
</dbReference>
<dbReference type="Pfam" id="PF03932">
    <property type="entry name" value="CutC"/>
    <property type="match status" value="1"/>
</dbReference>
<proteinExistence type="inferred from homology"/>
<evidence type="ECO:0000256" key="1">
    <source>
        <dbReference type="ARBA" id="ARBA00007768"/>
    </source>
</evidence>
<dbReference type="PANTHER" id="PTHR12598">
    <property type="entry name" value="COPPER HOMEOSTASIS PROTEIN CUTC"/>
    <property type="match status" value="1"/>
</dbReference>
<comment type="similarity">
    <text evidence="1">Belongs to the CutC family.</text>
</comment>
<accession>A0A3A4AD49</accession>
<sequence length="224" mass="23293">MDHVLFEVIALDARDAAAAQAGGADRLEVVSDMSAGGLTPSVATVKAIKAECSLPLRVMLRSNAGFTASSDELSALSDQAGELRAAGADAFVFGFLDDAGMVDVSATLALAQAVAPLPWTFHRAVDNASRPEAAWRVVREFPGLDTVLTSGSPRGVADGLDVLRSRAADAGLILAGGGLSRDHVAPLKSYGVRAFHVGSPVRSSWSAPVDEALVREWRDLLDTA</sequence>
<dbReference type="AlphaFoldDB" id="A0A3A4AD49"/>
<organism evidence="3 4">
    <name type="scientific">Bailinhaonella thermotolerans</name>
    <dbReference type="NCBI Taxonomy" id="1070861"/>
    <lineage>
        <taxon>Bacteria</taxon>
        <taxon>Bacillati</taxon>
        <taxon>Actinomycetota</taxon>
        <taxon>Actinomycetes</taxon>
        <taxon>Streptosporangiales</taxon>
        <taxon>Streptosporangiaceae</taxon>
        <taxon>Bailinhaonella</taxon>
    </lineage>
</organism>
<comment type="caution">
    <text evidence="3">The sequence shown here is derived from an EMBL/GenBank/DDBJ whole genome shotgun (WGS) entry which is preliminary data.</text>
</comment>
<evidence type="ECO:0000313" key="3">
    <source>
        <dbReference type="EMBL" id="RJL26595.1"/>
    </source>
</evidence>
<dbReference type="SUPFAM" id="SSF110395">
    <property type="entry name" value="CutC-like"/>
    <property type="match status" value="1"/>
</dbReference>
<dbReference type="InterPro" id="IPR005627">
    <property type="entry name" value="CutC-like"/>
</dbReference>
<dbReference type="RefSeq" id="WP_119929326.1">
    <property type="nucleotide sequence ID" value="NZ_QZEY01000012.1"/>
</dbReference>
<protein>
    <recommendedName>
        <fullName evidence="2">Copper homeostasis protein cutC homolog</fullName>
    </recommendedName>
</protein>
<dbReference type="InterPro" id="IPR036822">
    <property type="entry name" value="CutC-like_dom_sf"/>
</dbReference>
<evidence type="ECO:0000313" key="4">
    <source>
        <dbReference type="Proteomes" id="UP000265768"/>
    </source>
</evidence>
<dbReference type="Proteomes" id="UP000265768">
    <property type="component" value="Unassembled WGS sequence"/>
</dbReference>
<keyword evidence="4" id="KW-1185">Reference proteome</keyword>